<keyword evidence="1" id="KW-0472">Membrane</keyword>
<accession>A0A8J4E2J0</accession>
<keyword evidence="1" id="KW-0812">Transmembrane</keyword>
<reference evidence="2" key="1">
    <citation type="submission" date="2021-01" db="EMBL/GenBank/DDBJ databases">
        <title>Whole genome shotgun sequence of Virgisporangium aurantiacum NBRC 16421.</title>
        <authorList>
            <person name="Komaki H."/>
            <person name="Tamura T."/>
        </authorList>
    </citation>
    <scope>NUCLEOTIDE SEQUENCE</scope>
    <source>
        <strain evidence="2">NBRC 16421</strain>
    </source>
</reference>
<keyword evidence="3" id="KW-1185">Reference proteome</keyword>
<evidence type="ECO:0000256" key="1">
    <source>
        <dbReference type="SAM" id="Phobius"/>
    </source>
</evidence>
<protein>
    <submittedName>
        <fullName evidence="2">Uncharacterized protein</fullName>
    </submittedName>
</protein>
<evidence type="ECO:0000313" key="3">
    <source>
        <dbReference type="Proteomes" id="UP000612585"/>
    </source>
</evidence>
<dbReference type="AlphaFoldDB" id="A0A8J4E2J0"/>
<organism evidence="2 3">
    <name type="scientific">Virgisporangium aurantiacum</name>
    <dbReference type="NCBI Taxonomy" id="175570"/>
    <lineage>
        <taxon>Bacteria</taxon>
        <taxon>Bacillati</taxon>
        <taxon>Actinomycetota</taxon>
        <taxon>Actinomycetes</taxon>
        <taxon>Micromonosporales</taxon>
        <taxon>Micromonosporaceae</taxon>
        <taxon>Virgisporangium</taxon>
    </lineage>
</organism>
<sequence>MTTDERIGRALATIADDLRPEPDPYGRVLARRRRSARRRTGAVVVAVLVIALGVTASAMTWTRTVTPPAQNDPDREFSAVNAWAAKLANGPTHGAVGTDGAFVAEISAGIMRNWREGRYAAERLSVDRVTVPFLDDVGPYRIALAVLVLTKPDERNWPHASVWLYGARGASAATLVAGAERVGHGLEPYAHTAYAVEGGPTVNVAVVPPQCRFATTTTPADPRWTPEPTGSYIVRTGSTTQPEWWQVDCGGDVRAELPSPARRPAEPTEAEIDQALATARVQVDRSIARQCVLAAAQPLALTPVAGTPALVWVGDFAGSPAAVAGALPPMDRAAVAVARLDKGGWAVILLGGWSSGSYGWVPVQVFTADGDPIRPDATFVLRPREDDPDHLVIPPAGATSVRALYRGAPVGAAAVTAGAARLSVPVPFDTVEALGPGGAVLGRGAPAEPLADTGIIDRWSQP</sequence>
<dbReference type="RefSeq" id="WP_204000642.1">
    <property type="nucleotide sequence ID" value="NZ_BOPG01000044.1"/>
</dbReference>
<dbReference type="EMBL" id="BOPG01000044">
    <property type="protein sequence ID" value="GIJ59034.1"/>
    <property type="molecule type" value="Genomic_DNA"/>
</dbReference>
<keyword evidence="1" id="KW-1133">Transmembrane helix</keyword>
<evidence type="ECO:0000313" key="2">
    <source>
        <dbReference type="EMBL" id="GIJ59034.1"/>
    </source>
</evidence>
<feature type="transmembrane region" description="Helical" evidence="1">
    <location>
        <begin position="41"/>
        <end position="61"/>
    </location>
</feature>
<name>A0A8J4E2J0_9ACTN</name>
<gene>
    <name evidence="2" type="ORF">Vau01_065500</name>
</gene>
<dbReference type="Proteomes" id="UP000612585">
    <property type="component" value="Unassembled WGS sequence"/>
</dbReference>
<proteinExistence type="predicted"/>
<comment type="caution">
    <text evidence="2">The sequence shown here is derived from an EMBL/GenBank/DDBJ whole genome shotgun (WGS) entry which is preliminary data.</text>
</comment>